<name>A0ABX0VC53_9HYPH</name>
<feature type="region of interest" description="Disordered" evidence="1">
    <location>
        <begin position="49"/>
        <end position="69"/>
    </location>
</feature>
<keyword evidence="2" id="KW-0812">Transmembrane</keyword>
<dbReference type="Proteomes" id="UP000707352">
    <property type="component" value="Unassembled WGS sequence"/>
</dbReference>
<gene>
    <name evidence="3" type="ORF">HB375_07875</name>
</gene>
<keyword evidence="4" id="KW-1185">Reference proteome</keyword>
<dbReference type="RefSeq" id="WP_167672404.1">
    <property type="nucleotide sequence ID" value="NZ_JAATJS010000002.1"/>
</dbReference>
<evidence type="ECO:0008006" key="5">
    <source>
        <dbReference type="Google" id="ProtNLM"/>
    </source>
</evidence>
<keyword evidence="2" id="KW-0472">Membrane</keyword>
<sequence length="342" mass="38809">MNSSTSSSKSTSWRGFSITLLAATAVIVSAIVGLAYVVDPYDTGRSPLFSKAGVRPQGPRTANPSRGRDPVFNAMISGNSRIQMLSPEKLNEATGLNFVQLSVPGSGPKEHLTLIEWFLRHRQEPPKALVVSVDDLWCTSDPALPNDKPFPFWLYSTDPLEYARGLVRYDILEEMPRRFTYVFGKKAERARPDGYWDYEPEYIRLGYTTKPEIRKRLEQTPHAKDPRLERDPMEGRRQFPAIERLKDIALSLPKDTPLVLIMPPAYKNLMPLPNTEAAFIDRACKTAAASVAQVHGKTAVVDWRVDRPENRDPELFFDMMHYRHPIARAMEADVSEALRRLR</sequence>
<evidence type="ECO:0000256" key="2">
    <source>
        <dbReference type="SAM" id="Phobius"/>
    </source>
</evidence>
<evidence type="ECO:0000256" key="1">
    <source>
        <dbReference type="SAM" id="MobiDB-lite"/>
    </source>
</evidence>
<comment type="caution">
    <text evidence="3">The sequence shown here is derived from an EMBL/GenBank/DDBJ whole genome shotgun (WGS) entry which is preliminary data.</text>
</comment>
<evidence type="ECO:0000313" key="4">
    <source>
        <dbReference type="Proteomes" id="UP000707352"/>
    </source>
</evidence>
<feature type="transmembrane region" description="Helical" evidence="2">
    <location>
        <begin position="12"/>
        <end position="38"/>
    </location>
</feature>
<protein>
    <recommendedName>
        <fullName evidence="5">SGNH/GDSL hydrolase family protein</fullName>
    </recommendedName>
</protein>
<proteinExistence type="predicted"/>
<dbReference type="EMBL" id="JAATJS010000002">
    <property type="protein sequence ID" value="NIX76535.1"/>
    <property type="molecule type" value="Genomic_DNA"/>
</dbReference>
<evidence type="ECO:0000313" key="3">
    <source>
        <dbReference type="EMBL" id="NIX76535.1"/>
    </source>
</evidence>
<accession>A0ABX0VC53</accession>
<keyword evidence="2" id="KW-1133">Transmembrane helix</keyword>
<reference evidence="3 4" key="1">
    <citation type="submission" date="2020-03" db="EMBL/GenBank/DDBJ databases">
        <title>The genome sequence of Microvirga sp. c23x22.</title>
        <authorList>
            <person name="Zhang X."/>
        </authorList>
    </citation>
    <scope>NUCLEOTIDE SEQUENCE [LARGE SCALE GENOMIC DNA]</scope>
    <source>
        <strain evidence="4">c23x22</strain>
    </source>
</reference>
<organism evidence="3 4">
    <name type="scientific">Microvirga terricola</name>
    <dbReference type="NCBI Taxonomy" id="2719797"/>
    <lineage>
        <taxon>Bacteria</taxon>
        <taxon>Pseudomonadati</taxon>
        <taxon>Pseudomonadota</taxon>
        <taxon>Alphaproteobacteria</taxon>
        <taxon>Hyphomicrobiales</taxon>
        <taxon>Methylobacteriaceae</taxon>
        <taxon>Microvirga</taxon>
    </lineage>
</organism>